<dbReference type="InterPro" id="IPR000073">
    <property type="entry name" value="AB_hydrolase_1"/>
</dbReference>
<dbReference type="GO" id="GO:0016020">
    <property type="term" value="C:membrane"/>
    <property type="evidence" value="ECO:0007669"/>
    <property type="project" value="TreeGrafter"/>
</dbReference>
<dbReference type="GO" id="GO:0003824">
    <property type="term" value="F:catalytic activity"/>
    <property type="evidence" value="ECO:0007669"/>
    <property type="project" value="InterPro"/>
</dbReference>
<protein>
    <recommendedName>
        <fullName evidence="1">AB hydrolase-1 domain-containing protein</fullName>
    </recommendedName>
</protein>
<gene>
    <name evidence="2" type="ORF">MPDQ_004777</name>
</gene>
<dbReference type="InterPro" id="IPR050266">
    <property type="entry name" value="AB_hydrolase_sf"/>
</dbReference>
<dbReference type="PRINTS" id="PR00412">
    <property type="entry name" value="EPOXHYDRLASE"/>
</dbReference>
<dbReference type="Gene3D" id="3.40.50.1820">
    <property type="entry name" value="alpha/beta hydrolase"/>
    <property type="match status" value="1"/>
</dbReference>
<dbReference type="PANTHER" id="PTHR43798">
    <property type="entry name" value="MONOACYLGLYCEROL LIPASE"/>
    <property type="match status" value="1"/>
</dbReference>
<dbReference type="PANTHER" id="PTHR43798:SF33">
    <property type="entry name" value="HYDROLASE, PUTATIVE (AFU_ORTHOLOGUE AFUA_2G14860)-RELATED"/>
    <property type="match status" value="1"/>
</dbReference>
<keyword evidence="3" id="KW-1185">Reference proteome</keyword>
<reference evidence="2 3" key="1">
    <citation type="submission" date="2019-06" db="EMBL/GenBank/DDBJ databases">
        <title>Wine fermentation using esterase from Monascus purpureus.</title>
        <authorList>
            <person name="Geng C."/>
            <person name="Zhang Y."/>
        </authorList>
    </citation>
    <scope>NUCLEOTIDE SEQUENCE [LARGE SCALE GENOMIC DNA]</scope>
    <source>
        <strain evidence="2">HQ1</strain>
    </source>
</reference>
<organism evidence="2 3">
    <name type="scientific">Monascus purpureus</name>
    <name type="common">Red mold</name>
    <name type="synonym">Monascus anka</name>
    <dbReference type="NCBI Taxonomy" id="5098"/>
    <lineage>
        <taxon>Eukaryota</taxon>
        <taxon>Fungi</taxon>
        <taxon>Dikarya</taxon>
        <taxon>Ascomycota</taxon>
        <taxon>Pezizomycotina</taxon>
        <taxon>Eurotiomycetes</taxon>
        <taxon>Eurotiomycetidae</taxon>
        <taxon>Eurotiales</taxon>
        <taxon>Aspergillaceae</taxon>
        <taxon>Monascus</taxon>
    </lineage>
</organism>
<dbReference type="Pfam" id="PF00561">
    <property type="entry name" value="Abhydrolase_1"/>
    <property type="match status" value="1"/>
</dbReference>
<dbReference type="InterPro" id="IPR029058">
    <property type="entry name" value="AB_hydrolase_fold"/>
</dbReference>
<dbReference type="AlphaFoldDB" id="A0A507QXE4"/>
<dbReference type="STRING" id="5098.A0A507QXE4"/>
<dbReference type="InterPro" id="IPR000639">
    <property type="entry name" value="Epox_hydrolase-like"/>
</dbReference>
<evidence type="ECO:0000313" key="2">
    <source>
        <dbReference type="EMBL" id="TQB74475.1"/>
    </source>
</evidence>
<proteinExistence type="predicted"/>
<evidence type="ECO:0000259" key="1">
    <source>
        <dbReference type="Pfam" id="PF00561"/>
    </source>
</evidence>
<dbReference type="OrthoDB" id="408373at2759"/>
<feature type="domain" description="AB hydrolase-1" evidence="1">
    <location>
        <begin position="25"/>
        <end position="133"/>
    </location>
</feature>
<sequence length="269" mass="30064">MPFFKPDDDSPSLFYVLDGPSDGTPILLLHGWTCDLHDWIFQVPFLNGLGFQTIAVDQRGHGHSSVPDSDYEVETFANDAARLLEHLKIPSAIVAGHAMGAIIASWLAVQHAEKVKALILVDPIYSNPAEYADKYLATPILDLEAPEDIRLIFKDWFYPPETPKWLIQWHTARAAGLPFHVMKDCTTGLFRSGRSLAKRENATAHFADRGCPRLVVGGSSETVSLDEELPKTSKDRIEVLEGGHFLHQQRSEEFNGIVRDWLAQIDLLP</sequence>
<dbReference type="EMBL" id="VIFY01000031">
    <property type="protein sequence ID" value="TQB74475.1"/>
    <property type="molecule type" value="Genomic_DNA"/>
</dbReference>
<evidence type="ECO:0000313" key="3">
    <source>
        <dbReference type="Proteomes" id="UP000319663"/>
    </source>
</evidence>
<dbReference type="PRINTS" id="PR00111">
    <property type="entry name" value="ABHYDROLASE"/>
</dbReference>
<comment type="caution">
    <text evidence="2">The sequence shown here is derived from an EMBL/GenBank/DDBJ whole genome shotgun (WGS) entry which is preliminary data.</text>
</comment>
<accession>A0A507QXE4</accession>
<dbReference type="SUPFAM" id="SSF53474">
    <property type="entry name" value="alpha/beta-Hydrolases"/>
    <property type="match status" value="1"/>
</dbReference>
<name>A0A507QXE4_MONPU</name>
<dbReference type="Proteomes" id="UP000319663">
    <property type="component" value="Unassembled WGS sequence"/>
</dbReference>